<evidence type="ECO:0000259" key="2">
    <source>
        <dbReference type="Pfam" id="PF13843"/>
    </source>
</evidence>
<dbReference type="Proteomes" id="UP000237271">
    <property type="component" value="Unassembled WGS sequence"/>
</dbReference>
<feature type="domain" description="PiggyBac transposable element-derived protein" evidence="2">
    <location>
        <begin position="248"/>
        <end position="366"/>
    </location>
</feature>
<dbReference type="EMBL" id="NCKW01017089">
    <property type="protein sequence ID" value="POM59597.1"/>
    <property type="molecule type" value="Genomic_DNA"/>
</dbReference>
<name>A0A2P4X229_9STRA</name>
<organism evidence="3 4">
    <name type="scientific">Phytophthora palmivora</name>
    <dbReference type="NCBI Taxonomy" id="4796"/>
    <lineage>
        <taxon>Eukaryota</taxon>
        <taxon>Sar</taxon>
        <taxon>Stramenopiles</taxon>
        <taxon>Oomycota</taxon>
        <taxon>Peronosporomycetes</taxon>
        <taxon>Peronosporales</taxon>
        <taxon>Peronosporaceae</taxon>
        <taxon>Phytophthora</taxon>
    </lineage>
</organism>
<dbReference type="AlphaFoldDB" id="A0A2P4X229"/>
<evidence type="ECO:0000313" key="3">
    <source>
        <dbReference type="EMBL" id="POM59597.1"/>
    </source>
</evidence>
<dbReference type="PANTHER" id="PTHR46599:SF3">
    <property type="entry name" value="PIGGYBAC TRANSPOSABLE ELEMENT-DERIVED PROTEIN 4"/>
    <property type="match status" value="1"/>
</dbReference>
<evidence type="ECO:0000313" key="4">
    <source>
        <dbReference type="Proteomes" id="UP000237271"/>
    </source>
</evidence>
<feature type="compositionally biased region" description="Acidic residues" evidence="1">
    <location>
        <begin position="103"/>
        <end position="119"/>
    </location>
</feature>
<dbReference type="PANTHER" id="PTHR46599">
    <property type="entry name" value="PIGGYBAC TRANSPOSABLE ELEMENT-DERIVED PROTEIN 4"/>
    <property type="match status" value="1"/>
</dbReference>
<keyword evidence="4" id="KW-1185">Reference proteome</keyword>
<reference evidence="3 4" key="1">
    <citation type="journal article" date="2017" name="Genome Biol. Evol.">
        <title>Phytophthora megakarya and P. palmivora, closely related causal agents of cacao black pod rot, underwent increases in genome sizes and gene numbers by different mechanisms.</title>
        <authorList>
            <person name="Ali S.S."/>
            <person name="Shao J."/>
            <person name="Lary D.J."/>
            <person name="Kronmiller B."/>
            <person name="Shen D."/>
            <person name="Strem M.D."/>
            <person name="Amoako-Attah I."/>
            <person name="Akrofi A.Y."/>
            <person name="Begoude B.A."/>
            <person name="Ten Hoopen G.M."/>
            <person name="Coulibaly K."/>
            <person name="Kebe B.I."/>
            <person name="Melnick R.L."/>
            <person name="Guiltinan M.J."/>
            <person name="Tyler B.M."/>
            <person name="Meinhardt L.W."/>
            <person name="Bailey B.A."/>
        </authorList>
    </citation>
    <scope>NUCLEOTIDE SEQUENCE [LARGE SCALE GENOMIC DNA]</scope>
    <source>
        <strain evidence="4">sbr112.9</strain>
    </source>
</reference>
<accession>A0A2P4X229</accession>
<evidence type="ECO:0000256" key="1">
    <source>
        <dbReference type="SAM" id="MobiDB-lite"/>
    </source>
</evidence>
<proteinExistence type="predicted"/>
<gene>
    <name evidence="3" type="ORF">PHPALM_31643</name>
</gene>
<comment type="caution">
    <text evidence="3">The sequence shown here is derived from an EMBL/GenBank/DDBJ whole genome shotgun (WGS) entry which is preliminary data.</text>
</comment>
<sequence>MKLVQRLSWQLQRISSDDDTSSLASVATAGDDSAWVPTADGDDASVTTADDDDAFVASIEVQDDDEDDLSLWSSALLADNNDGLNTVAADEDEDQYGAIGSGDEAEHDDVDTGEYDSDESAGARCIPDDIVDDPEETKSEVAAEVLFAEQFLESFGGRDEVLAGNLQNAVLRGMAATGWEDVEQTDVYEHIMAPYEPVNNATSYPGLRQGYSVPTAEALRHGDSTMALFFFFLPVVLWQHIADDAPNREKLSNHWKTTDVGAISRGCFGSVLARDRFMEISRNLHFNPNNDPRAQTDRAWKIRKLVEVLQRTFARGYVAPSHLAFDEAVLPSRSSFNKMRVYMKDKPHKWGTKLSMLCSGITAYCIR</sequence>
<dbReference type="Pfam" id="PF13843">
    <property type="entry name" value="DDE_Tnp_1_7"/>
    <property type="match status" value="1"/>
</dbReference>
<feature type="region of interest" description="Disordered" evidence="1">
    <location>
        <begin position="91"/>
        <end position="125"/>
    </location>
</feature>
<dbReference type="InterPro" id="IPR029526">
    <property type="entry name" value="PGBD"/>
</dbReference>
<protein>
    <recommendedName>
        <fullName evidence="2">PiggyBac transposable element-derived protein domain-containing protein</fullName>
    </recommendedName>
</protein>
<dbReference type="OrthoDB" id="129251at2759"/>